<dbReference type="InterPro" id="IPR005496">
    <property type="entry name" value="Integral_membrane_TerC"/>
</dbReference>
<dbReference type="GeneID" id="62611888"/>
<keyword evidence="3 5" id="KW-1133">Transmembrane helix</keyword>
<evidence type="ECO:0000313" key="7">
    <source>
        <dbReference type="Proteomes" id="UP000230824"/>
    </source>
</evidence>
<dbReference type="NCBIfam" id="TIGR03718">
    <property type="entry name" value="R_switched_Alx"/>
    <property type="match status" value="1"/>
</dbReference>
<comment type="subcellular location">
    <subcellularLocation>
        <location evidence="1">Membrane</location>
        <topology evidence="1">Multi-pass membrane protein</topology>
    </subcellularLocation>
</comment>
<evidence type="ECO:0000256" key="4">
    <source>
        <dbReference type="ARBA" id="ARBA00023136"/>
    </source>
</evidence>
<proteinExistence type="predicted"/>
<keyword evidence="7" id="KW-1185">Reference proteome</keyword>
<name>A0A291LBC5_9CAUD</name>
<feature type="transmembrane region" description="Helical" evidence="5">
    <location>
        <begin position="6"/>
        <end position="27"/>
    </location>
</feature>
<dbReference type="PANTHER" id="PTHR30238:SF0">
    <property type="entry name" value="THYLAKOID MEMBRANE PROTEIN TERC, CHLOROPLASTIC"/>
    <property type="match status" value="1"/>
</dbReference>
<feature type="transmembrane region" description="Helical" evidence="5">
    <location>
        <begin position="39"/>
        <end position="59"/>
    </location>
</feature>
<keyword evidence="2 5" id="KW-0812">Transmembrane</keyword>
<feature type="transmembrane region" description="Helical" evidence="5">
    <location>
        <begin position="194"/>
        <end position="214"/>
    </location>
</feature>
<evidence type="ECO:0000256" key="2">
    <source>
        <dbReference type="ARBA" id="ARBA00022692"/>
    </source>
</evidence>
<dbReference type="PANTHER" id="PTHR30238">
    <property type="entry name" value="MEMBRANE BOUND PREDICTED REDOX MODULATOR"/>
    <property type="match status" value="1"/>
</dbReference>
<feature type="transmembrane region" description="Helical" evidence="5">
    <location>
        <begin position="261"/>
        <end position="278"/>
    </location>
</feature>
<protein>
    <submittedName>
        <fullName evidence="6">Integral membrane protein</fullName>
    </submittedName>
</protein>
<organism evidence="6 7">
    <name type="scientific">Escherichia phage vB_EcoM_PHB05</name>
    <dbReference type="NCBI Taxonomy" id="2041347"/>
    <lineage>
        <taxon>Viruses</taxon>
        <taxon>Duplodnaviria</taxon>
        <taxon>Heunggongvirae</taxon>
        <taxon>Uroviricota</taxon>
        <taxon>Caudoviricetes</taxon>
        <taxon>Stephanstirmvirinae</taxon>
        <taxon>Justusliebigvirus</taxon>
        <taxon>Justusliebigvirus PHB05</taxon>
    </lineage>
</organism>
<keyword evidence="4 5" id="KW-0472">Membrane</keyword>
<dbReference type="KEGG" id="vg:62611888"/>
<sequence length="325" mass="35767">MQLGFPIIDVVVLVGILVLSICIDFFGHRENKEISFKSAIGWSIFWIGVSLAYYGFVYFQHGADFASLFLSGYVLEKSLSVDNLVVFVAVFASFGIKSTHLQHKILLWGIAGAIVFRGVFVAVGTYLLSLGWYVNIFFGAIILFCAAKMVFAGDNDAEVDYSKHWATRIVRKLFPVSDQMDGEKFFTIKNGVRVATPALVCVFVMEMVDVIFAVDSVPAVIAVTQEPLLVFSSMLCAILGLRALFFVLSVALKYLVHLEKAVIVVLVFVGVKLMYHPFAETLHAKVSFLPAHIDPTISMYIVLGTLGLGVIASLIFPEKEDQAVA</sequence>
<feature type="transmembrane region" description="Helical" evidence="5">
    <location>
        <begin position="298"/>
        <end position="316"/>
    </location>
</feature>
<accession>A0A291LBC5</accession>
<dbReference type="Pfam" id="PF03741">
    <property type="entry name" value="TerC"/>
    <property type="match status" value="1"/>
</dbReference>
<feature type="transmembrane region" description="Helical" evidence="5">
    <location>
        <begin position="229"/>
        <end position="252"/>
    </location>
</feature>
<evidence type="ECO:0000256" key="1">
    <source>
        <dbReference type="ARBA" id="ARBA00004141"/>
    </source>
</evidence>
<evidence type="ECO:0000256" key="3">
    <source>
        <dbReference type="ARBA" id="ARBA00022989"/>
    </source>
</evidence>
<dbReference type="RefSeq" id="YP_009984544.1">
    <property type="nucleotide sequence ID" value="NC_052652.1"/>
</dbReference>
<feature type="transmembrane region" description="Helical" evidence="5">
    <location>
        <begin position="132"/>
        <end position="151"/>
    </location>
</feature>
<dbReference type="GO" id="GO:0016020">
    <property type="term" value="C:membrane"/>
    <property type="evidence" value="ECO:0007669"/>
    <property type="project" value="UniProtKB-SubCell"/>
</dbReference>
<dbReference type="Proteomes" id="UP000230824">
    <property type="component" value="Segment"/>
</dbReference>
<feature type="transmembrane region" description="Helical" evidence="5">
    <location>
        <begin position="79"/>
        <end position="96"/>
    </location>
</feature>
<dbReference type="InterPro" id="IPR022369">
    <property type="entry name" value="Integral_membrane_TerC_rswitch"/>
</dbReference>
<dbReference type="EMBL" id="MF805809">
    <property type="protein sequence ID" value="ATI15918.1"/>
    <property type="molecule type" value="Genomic_DNA"/>
</dbReference>
<reference evidence="6 7" key="1">
    <citation type="submission" date="2017-09" db="EMBL/GenBank/DDBJ databases">
        <title>Phage vB_EcoM_PHB05 against multidrug-resistant shiga toxin-producing Escherichia.</title>
        <authorList>
            <person name="Chen Y."/>
            <person name="Song J."/>
            <person name="Wu B."/>
        </authorList>
    </citation>
    <scope>NUCLEOTIDE SEQUENCE [LARGE SCALE GENOMIC DNA]</scope>
    <source>
        <strain evidence="6">Wastewater</strain>
    </source>
</reference>
<evidence type="ECO:0000313" key="6">
    <source>
        <dbReference type="EMBL" id="ATI15918.1"/>
    </source>
</evidence>
<feature type="transmembrane region" description="Helical" evidence="5">
    <location>
        <begin position="105"/>
        <end position="126"/>
    </location>
</feature>
<evidence type="ECO:0000256" key="5">
    <source>
        <dbReference type="SAM" id="Phobius"/>
    </source>
</evidence>